<evidence type="ECO:0000256" key="10">
    <source>
        <dbReference type="PIRSR" id="PIRSR601461-1"/>
    </source>
</evidence>
<evidence type="ECO:0000256" key="4">
    <source>
        <dbReference type="ARBA" id="ARBA00022670"/>
    </source>
</evidence>
<evidence type="ECO:0000313" key="16">
    <source>
        <dbReference type="Proteomes" id="UP001217754"/>
    </source>
</evidence>
<evidence type="ECO:0000256" key="12">
    <source>
        <dbReference type="SAM" id="MobiDB-lite"/>
    </source>
</evidence>
<dbReference type="Gene3D" id="2.40.70.10">
    <property type="entry name" value="Acid Proteases"/>
    <property type="match status" value="2"/>
</dbReference>
<reference evidence="15" key="1">
    <citation type="submission" date="2023-03" db="EMBL/GenBank/DDBJ databases">
        <title>Mating type loci evolution in Malassezia.</title>
        <authorList>
            <person name="Coelho M.A."/>
        </authorList>
    </citation>
    <scope>NUCLEOTIDE SEQUENCE</scope>
    <source>
        <strain evidence="15">CBS 9431</strain>
    </source>
</reference>
<evidence type="ECO:0000313" key="15">
    <source>
        <dbReference type="EMBL" id="WFD37118.1"/>
    </source>
</evidence>
<keyword evidence="5 11" id="KW-0064">Aspartyl protease</keyword>
<proteinExistence type="inferred from homology"/>
<keyword evidence="3" id="KW-1003">Cell membrane</keyword>
<keyword evidence="4 11" id="KW-0645">Protease</keyword>
<accession>A0AAF0F2M3</accession>
<evidence type="ECO:0000256" key="6">
    <source>
        <dbReference type="ARBA" id="ARBA00022801"/>
    </source>
</evidence>
<dbReference type="AlphaFoldDB" id="A0AAF0F2M3"/>
<evidence type="ECO:0000256" key="11">
    <source>
        <dbReference type="RuleBase" id="RU000454"/>
    </source>
</evidence>
<protein>
    <recommendedName>
        <fullName evidence="14">Peptidase A1 domain-containing protein</fullName>
    </recommendedName>
</protein>
<dbReference type="PANTHER" id="PTHR47966">
    <property type="entry name" value="BETA-SITE APP-CLEAVING ENZYME, ISOFORM A-RELATED"/>
    <property type="match status" value="1"/>
</dbReference>
<feature type="domain" description="Peptidase A1" evidence="14">
    <location>
        <begin position="214"/>
        <end position="529"/>
    </location>
</feature>
<feature type="active site" evidence="10">
    <location>
        <position position="232"/>
    </location>
</feature>
<evidence type="ECO:0000256" key="3">
    <source>
        <dbReference type="ARBA" id="ARBA00022475"/>
    </source>
</evidence>
<evidence type="ECO:0000256" key="8">
    <source>
        <dbReference type="ARBA" id="ARBA00023180"/>
    </source>
</evidence>
<evidence type="ECO:0000256" key="13">
    <source>
        <dbReference type="SAM" id="SignalP"/>
    </source>
</evidence>
<keyword evidence="9" id="KW-0449">Lipoprotein</keyword>
<feature type="active site" evidence="10">
    <location>
        <position position="418"/>
    </location>
</feature>
<keyword evidence="8" id="KW-0325">Glycoprotein</keyword>
<feature type="signal peptide" evidence="13">
    <location>
        <begin position="1"/>
        <end position="35"/>
    </location>
</feature>
<gene>
    <name evidence="15" type="ORF">MJAP1_000060</name>
</gene>
<dbReference type="InterPro" id="IPR001969">
    <property type="entry name" value="Aspartic_peptidase_AS"/>
</dbReference>
<dbReference type="Pfam" id="PF00026">
    <property type="entry name" value="Asp"/>
    <property type="match status" value="1"/>
</dbReference>
<keyword evidence="7" id="KW-0472">Membrane</keyword>
<dbReference type="Proteomes" id="UP001217754">
    <property type="component" value="Chromosome 1"/>
</dbReference>
<dbReference type="GO" id="GO:0005886">
    <property type="term" value="C:plasma membrane"/>
    <property type="evidence" value="ECO:0007669"/>
    <property type="project" value="UniProtKB-SubCell"/>
</dbReference>
<dbReference type="PROSITE" id="PS00141">
    <property type="entry name" value="ASP_PROTEASE"/>
    <property type="match status" value="2"/>
</dbReference>
<dbReference type="InterPro" id="IPR034164">
    <property type="entry name" value="Pepsin-like_dom"/>
</dbReference>
<dbReference type="PRINTS" id="PR00792">
    <property type="entry name" value="PEPSIN"/>
</dbReference>
<dbReference type="InterPro" id="IPR021109">
    <property type="entry name" value="Peptidase_aspartic_dom_sf"/>
</dbReference>
<evidence type="ECO:0000259" key="14">
    <source>
        <dbReference type="Pfam" id="PF00026"/>
    </source>
</evidence>
<keyword evidence="6 11" id="KW-0378">Hydrolase</keyword>
<dbReference type="SUPFAM" id="SSF50630">
    <property type="entry name" value="Acid proteases"/>
    <property type="match status" value="1"/>
</dbReference>
<evidence type="ECO:0000256" key="7">
    <source>
        <dbReference type="ARBA" id="ARBA00023136"/>
    </source>
</evidence>
<dbReference type="CDD" id="cd05471">
    <property type="entry name" value="pepsin_like"/>
    <property type="match status" value="1"/>
</dbReference>
<feature type="chain" id="PRO_5042224726" description="Peptidase A1 domain-containing protein" evidence="13">
    <location>
        <begin position="36"/>
        <end position="531"/>
    </location>
</feature>
<comment type="similarity">
    <text evidence="2 11">Belongs to the peptidase A1 family.</text>
</comment>
<dbReference type="FunFam" id="2.40.70.10:FF:000060">
    <property type="entry name" value="Aspartic-type endopeptidase ctsD"/>
    <property type="match status" value="1"/>
</dbReference>
<feature type="compositionally biased region" description="Polar residues" evidence="12">
    <location>
        <begin position="187"/>
        <end position="202"/>
    </location>
</feature>
<dbReference type="GO" id="GO:0006508">
    <property type="term" value="P:proteolysis"/>
    <property type="evidence" value="ECO:0007669"/>
    <property type="project" value="UniProtKB-KW"/>
</dbReference>
<dbReference type="RefSeq" id="XP_060120015.1">
    <property type="nucleotide sequence ID" value="XM_060264032.1"/>
</dbReference>
<keyword evidence="16" id="KW-1185">Reference proteome</keyword>
<dbReference type="EMBL" id="CP119958">
    <property type="protein sequence ID" value="WFD37118.1"/>
    <property type="molecule type" value="Genomic_DNA"/>
</dbReference>
<dbReference type="PANTHER" id="PTHR47966:SF75">
    <property type="entry name" value="ENDOPEPTIDASE (CTSD), PUTATIVE (AFU_ORTHOLOGUE AFUA_4G07040)-RELATED"/>
    <property type="match status" value="1"/>
</dbReference>
<dbReference type="GeneID" id="85223709"/>
<evidence type="ECO:0000256" key="1">
    <source>
        <dbReference type="ARBA" id="ARBA00004236"/>
    </source>
</evidence>
<dbReference type="InterPro" id="IPR001461">
    <property type="entry name" value="Aspartic_peptidase_A1"/>
</dbReference>
<name>A0AAF0F2M3_9BASI</name>
<keyword evidence="13" id="KW-0732">Signal</keyword>
<organism evidence="15 16">
    <name type="scientific">Malassezia japonica</name>
    <dbReference type="NCBI Taxonomy" id="223818"/>
    <lineage>
        <taxon>Eukaryota</taxon>
        <taxon>Fungi</taxon>
        <taxon>Dikarya</taxon>
        <taxon>Basidiomycota</taxon>
        <taxon>Ustilaginomycotina</taxon>
        <taxon>Malasseziomycetes</taxon>
        <taxon>Malasseziales</taxon>
        <taxon>Malasseziaceae</taxon>
        <taxon>Malassezia</taxon>
    </lineage>
</organism>
<comment type="subcellular location">
    <subcellularLocation>
        <location evidence="1">Cell membrane</location>
    </subcellularLocation>
</comment>
<feature type="region of interest" description="Disordered" evidence="12">
    <location>
        <begin position="162"/>
        <end position="202"/>
    </location>
</feature>
<dbReference type="InterPro" id="IPR033121">
    <property type="entry name" value="PEPTIDASE_A1"/>
</dbReference>
<sequence length="531" mass="56051">MAVIQSPFLRLIAVLATMPALFDQLLFPDASGALAAPFDSPNNTTLPGVQEPSFDVYLSPSAGIQLPLAPRDADESDTLAENPWMHLQQHINHAKRRHAQINDLPVPTDDELRAAMLKRRSWVEKEWLPLQRRDAADAKAGDSSSLSSYFARSSDKMIGMVRRSSSGSNQLEARGNGYPSSEAKAAQQHSTTNAGSPSMSHTSGLSIEANDVGYFVQVHIGSNNAKFTMLVDSGSADTWVTGSNCNGCGGSNRNKLGSSNSKSLNIQNDQFKISYGTGSVTLNKATDSITIAGMKLDNYNLGVTTKESSQFGGSKIPFDGLMGLAGSSLSTTGEKTPIDALFDSNKVDQPIVGYRLGRVADGSNKGQITFGAVDGSQVSGSLHELDNQSKNGYWEVKLDNVKVGSKSISGSSSTATLDTGTSLIVAPQAQADAIHDAIDGAKSDGQGGYTLPCTTNQQLSFTFSGQTYTMDSRDLLFSPSDSNNLQGTCVSAVSAGDNGGNGGWLLGAAFLKNVYFATNSKTNQIGLGKLN</sequence>
<evidence type="ECO:0000256" key="9">
    <source>
        <dbReference type="ARBA" id="ARBA00023288"/>
    </source>
</evidence>
<evidence type="ECO:0000256" key="2">
    <source>
        <dbReference type="ARBA" id="ARBA00007447"/>
    </source>
</evidence>
<evidence type="ECO:0000256" key="5">
    <source>
        <dbReference type="ARBA" id="ARBA00022750"/>
    </source>
</evidence>
<dbReference type="GO" id="GO:0004190">
    <property type="term" value="F:aspartic-type endopeptidase activity"/>
    <property type="evidence" value="ECO:0007669"/>
    <property type="project" value="UniProtKB-KW"/>
</dbReference>